<accession>A0A8J4PYA5</accession>
<gene>
    <name evidence="7" type="ORF">CYY_001379</name>
</gene>
<evidence type="ECO:0000256" key="5">
    <source>
        <dbReference type="SAM" id="Phobius"/>
    </source>
</evidence>
<feature type="transmembrane region" description="Helical" evidence="5">
    <location>
        <begin position="620"/>
        <end position="643"/>
    </location>
</feature>
<keyword evidence="5" id="KW-0812">Transmembrane</keyword>
<dbReference type="NCBIfam" id="TIGR02148">
    <property type="entry name" value="Fibro_Slime"/>
    <property type="match status" value="1"/>
</dbReference>
<dbReference type="SMART" id="SM00758">
    <property type="entry name" value="PA14"/>
    <property type="match status" value="1"/>
</dbReference>
<keyword evidence="3" id="KW-0325">Glycoprotein</keyword>
<dbReference type="InterPro" id="IPR011874">
    <property type="entry name" value="Fibro_Slime"/>
</dbReference>
<dbReference type="EMBL" id="AJWJ01000032">
    <property type="protein sequence ID" value="KAF2077313.1"/>
    <property type="molecule type" value="Genomic_DNA"/>
</dbReference>
<comment type="similarity">
    <text evidence="1">Belongs to the prespore-cell-inducing factor family.</text>
</comment>
<keyword evidence="8" id="KW-1185">Reference proteome</keyword>
<evidence type="ECO:0000259" key="6">
    <source>
        <dbReference type="PROSITE" id="PS51820"/>
    </source>
</evidence>
<proteinExistence type="inferred from homology"/>
<dbReference type="OrthoDB" id="17079at2759"/>
<keyword evidence="5" id="KW-1133">Transmembrane helix</keyword>
<keyword evidence="2" id="KW-0732">Signal</keyword>
<evidence type="ECO:0000256" key="4">
    <source>
        <dbReference type="SAM" id="MobiDB-lite"/>
    </source>
</evidence>
<dbReference type="PROSITE" id="PS51820">
    <property type="entry name" value="PA14"/>
    <property type="match status" value="1"/>
</dbReference>
<feature type="region of interest" description="Disordered" evidence="4">
    <location>
        <begin position="665"/>
        <end position="685"/>
    </location>
</feature>
<name>A0A8J4PYA5_9MYCE</name>
<dbReference type="Pfam" id="PF07691">
    <property type="entry name" value="PA14"/>
    <property type="match status" value="1"/>
</dbReference>
<dbReference type="PANTHER" id="PTHR31137">
    <property type="entry name" value="PROTEIN PSIB-RELATED-RELATED"/>
    <property type="match status" value="1"/>
</dbReference>
<feature type="domain" description="PA14" evidence="6">
    <location>
        <begin position="98"/>
        <end position="241"/>
    </location>
</feature>
<sequence>MKPLLFLFLGIIVVINGITIKPYRITVYDHHPTKNPDFEYPQYGKLTKNMVDSTLGARINYIGKDFLGLVHNQTTFNSWFYNSVNVNLPVVYELQFQQKSDDESMVLFESDSFFPIDGQGWDAIPGTRIYQDQNGTSHNYHFCLHMSSRFTYKGNEVFNFKGDDDVWVFINKKLVVDLGGNHESLTSDPLDLSKLGLTVGAPVPFDFFYCERHTFSSVMKIETNLELVCGYIDYCGVCEGSGACCESNADICNDNDPCTTDICPPPTTIIAEGKKISDYCKHERKNCTISDKCNIGQCNKISGKCETVPVVCETSPCFNSVCNPSFGCQKVPISCGVSDACTLNYCDPADSTCKTKTTNCDDGDACTEDTCNPASGCSHTKKSCSSGDKCKKDYCATNGTCVSEPIQGCTQCDCPAFTKCQIAKCDAGKCVITDKVIDDNNPCTTDSCDPATGEVTNKAKACPGSDTCKSSFCSAGACITKDSINCDDNNLCTNDVCGGGNCTYTNVACDDNNPCTIDTCNPKTGCIHTPMVCEDPSPCQEGYCDAGACKIRDRVCTTNDFCSVSQCDERVGCITFNKTCVPSNPSCEQGVCNRDKQACESRPYNPLPFRCQPAAVKAGVALGAAATAGIVIGGAVALGLAIFGGKKGYDYWKSNRSVPMTAATQNPLYQSNPNNGENPLYNNTP</sequence>
<evidence type="ECO:0000256" key="1">
    <source>
        <dbReference type="ARBA" id="ARBA00008709"/>
    </source>
</evidence>
<organism evidence="7 8">
    <name type="scientific">Polysphondylium violaceum</name>
    <dbReference type="NCBI Taxonomy" id="133409"/>
    <lineage>
        <taxon>Eukaryota</taxon>
        <taxon>Amoebozoa</taxon>
        <taxon>Evosea</taxon>
        <taxon>Eumycetozoa</taxon>
        <taxon>Dictyostelia</taxon>
        <taxon>Dictyosteliales</taxon>
        <taxon>Dictyosteliaceae</taxon>
        <taxon>Polysphondylium</taxon>
    </lineage>
</organism>
<evidence type="ECO:0000313" key="7">
    <source>
        <dbReference type="EMBL" id="KAF2077313.1"/>
    </source>
</evidence>
<evidence type="ECO:0000256" key="3">
    <source>
        <dbReference type="ARBA" id="ARBA00023180"/>
    </source>
</evidence>
<dbReference type="InterPro" id="IPR011658">
    <property type="entry name" value="PA14_dom"/>
</dbReference>
<dbReference type="InterPro" id="IPR051154">
    <property type="entry name" value="Prespore-cell_inducing_factor"/>
</dbReference>
<dbReference type="Pfam" id="PF00526">
    <property type="entry name" value="Dicty_CTDC"/>
    <property type="match status" value="6"/>
</dbReference>
<dbReference type="InterPro" id="IPR001673">
    <property type="entry name" value="S_mold_repeat"/>
</dbReference>
<evidence type="ECO:0000256" key="2">
    <source>
        <dbReference type="ARBA" id="ARBA00022729"/>
    </source>
</evidence>
<dbReference type="GO" id="GO:0005576">
    <property type="term" value="C:extracellular region"/>
    <property type="evidence" value="ECO:0007669"/>
    <property type="project" value="TreeGrafter"/>
</dbReference>
<dbReference type="Proteomes" id="UP000695562">
    <property type="component" value="Unassembled WGS sequence"/>
</dbReference>
<evidence type="ECO:0000313" key="8">
    <source>
        <dbReference type="Proteomes" id="UP000695562"/>
    </source>
</evidence>
<dbReference type="AlphaFoldDB" id="A0A8J4PYA5"/>
<keyword evidence="5" id="KW-0472">Membrane</keyword>
<feature type="compositionally biased region" description="Low complexity" evidence="4">
    <location>
        <begin position="672"/>
        <end position="685"/>
    </location>
</feature>
<dbReference type="InterPro" id="IPR037524">
    <property type="entry name" value="PA14/GLEYA"/>
</dbReference>
<comment type="caution">
    <text evidence="7">The sequence shown here is derived from an EMBL/GenBank/DDBJ whole genome shotgun (WGS) entry which is preliminary data.</text>
</comment>
<reference evidence="7" key="1">
    <citation type="submission" date="2020-01" db="EMBL/GenBank/DDBJ databases">
        <title>Development of genomics and gene disruption for Polysphondylium violaceum indicates a role for the polyketide synthase stlB in stalk morphogenesis.</title>
        <authorList>
            <person name="Narita B."/>
            <person name="Kawabe Y."/>
            <person name="Kin K."/>
            <person name="Saito T."/>
            <person name="Gibbs R."/>
            <person name="Kuspa A."/>
            <person name="Muzny D."/>
            <person name="Queller D."/>
            <person name="Richards S."/>
            <person name="Strassman J."/>
            <person name="Sucgang R."/>
            <person name="Worley K."/>
            <person name="Schaap P."/>
        </authorList>
    </citation>
    <scope>NUCLEOTIDE SEQUENCE</scope>
    <source>
        <strain evidence="7">QSvi11</strain>
    </source>
</reference>
<protein>
    <recommendedName>
        <fullName evidence="6">PA14 domain-containing protein</fullName>
    </recommendedName>
</protein>